<keyword evidence="3" id="KW-1185">Reference proteome</keyword>
<reference evidence="3" key="1">
    <citation type="submission" date="2016-07" db="EMBL/GenBank/DDBJ databases">
        <authorList>
            <person name="Florea S."/>
            <person name="Webb J.S."/>
            <person name="Jaromczyk J."/>
            <person name="Schardl C.L."/>
        </authorList>
    </citation>
    <scope>NUCLEOTIDE SEQUENCE [LARGE SCALE GENOMIC DNA]</scope>
    <source>
        <strain evidence="3">CDC-D5610</strain>
    </source>
</reference>
<keyword evidence="1" id="KW-0472">Membrane</keyword>
<feature type="transmembrane region" description="Helical" evidence="1">
    <location>
        <begin position="12"/>
        <end position="32"/>
    </location>
</feature>
<accession>A0A222P027</accession>
<keyword evidence="1" id="KW-1133">Transmembrane helix</keyword>
<protein>
    <submittedName>
        <fullName evidence="2">Uncharacterized protein</fullName>
    </submittedName>
</protein>
<keyword evidence="1" id="KW-0812">Transmembrane</keyword>
<dbReference type="AlphaFoldDB" id="A0A222P027"/>
<name>A0A222P027_9GAMM</name>
<proteinExistence type="predicted"/>
<dbReference type="EMBL" id="CP016397">
    <property type="protein sequence ID" value="ASQ45181.1"/>
    <property type="molecule type" value="Genomic_DNA"/>
</dbReference>
<feature type="transmembrane region" description="Helical" evidence="1">
    <location>
        <begin position="85"/>
        <end position="110"/>
    </location>
</feature>
<dbReference type="RefSeq" id="WP_094090265.1">
    <property type="nucleotide sequence ID" value="NZ_CP016397.1"/>
</dbReference>
<dbReference type="OrthoDB" id="8549814at2"/>
<organism evidence="2 3">
    <name type="scientific">Legionella clemsonensis</name>
    <dbReference type="NCBI Taxonomy" id="1867846"/>
    <lineage>
        <taxon>Bacteria</taxon>
        <taxon>Pseudomonadati</taxon>
        <taxon>Pseudomonadota</taxon>
        <taxon>Gammaproteobacteria</taxon>
        <taxon>Legionellales</taxon>
        <taxon>Legionellaceae</taxon>
        <taxon>Legionella</taxon>
    </lineage>
</organism>
<evidence type="ECO:0000256" key="1">
    <source>
        <dbReference type="SAM" id="Phobius"/>
    </source>
</evidence>
<sequence length="114" mass="12870">MSFFLHPVQMFLGLAIWSVWFILMYSLLSIGCEVAPISLLRLNGINLILFCCTWITLIILIYLAYHGWKKCKTYAAKNSAVTAFILWVSFGGYVTAVIATFSIGMMVLFFPPCL</sequence>
<evidence type="ECO:0000313" key="3">
    <source>
        <dbReference type="Proteomes" id="UP000201728"/>
    </source>
</evidence>
<dbReference type="Proteomes" id="UP000201728">
    <property type="component" value="Chromosome"/>
</dbReference>
<evidence type="ECO:0000313" key="2">
    <source>
        <dbReference type="EMBL" id="ASQ45181.1"/>
    </source>
</evidence>
<feature type="transmembrane region" description="Helical" evidence="1">
    <location>
        <begin position="44"/>
        <end position="65"/>
    </location>
</feature>
<gene>
    <name evidence="2" type="ORF">clem_03115</name>
</gene>
<dbReference type="KEGG" id="lcd:clem_03115"/>